<dbReference type="Pfam" id="PF11951">
    <property type="entry name" value="Fungal_trans_2"/>
    <property type="match status" value="1"/>
</dbReference>
<dbReference type="SMART" id="SM00066">
    <property type="entry name" value="GAL4"/>
    <property type="match status" value="1"/>
</dbReference>
<evidence type="ECO:0000259" key="6">
    <source>
        <dbReference type="PROSITE" id="PS50048"/>
    </source>
</evidence>
<evidence type="ECO:0000256" key="3">
    <source>
        <dbReference type="ARBA" id="ARBA00023163"/>
    </source>
</evidence>
<comment type="caution">
    <text evidence="7">The sequence shown here is derived from an EMBL/GenBank/DDBJ whole genome shotgun (WGS) entry which is preliminary data.</text>
</comment>
<dbReference type="PROSITE" id="PS00463">
    <property type="entry name" value="ZN2_CY6_FUNGAL_1"/>
    <property type="match status" value="1"/>
</dbReference>
<dbReference type="SUPFAM" id="SSF57701">
    <property type="entry name" value="Zn2/Cys6 DNA-binding domain"/>
    <property type="match status" value="1"/>
</dbReference>
<dbReference type="InterPro" id="IPR053178">
    <property type="entry name" value="Osmoadaptation_assoc"/>
</dbReference>
<dbReference type="InterPro" id="IPR036864">
    <property type="entry name" value="Zn2-C6_fun-type_DNA-bd_sf"/>
</dbReference>
<dbReference type="InterPro" id="IPR001138">
    <property type="entry name" value="Zn2Cys6_DnaBD"/>
</dbReference>
<dbReference type="GO" id="GO:0000981">
    <property type="term" value="F:DNA-binding transcription factor activity, RNA polymerase II-specific"/>
    <property type="evidence" value="ECO:0007669"/>
    <property type="project" value="InterPro"/>
</dbReference>
<dbReference type="Proteomes" id="UP001161757">
    <property type="component" value="Unassembled WGS sequence"/>
</dbReference>
<evidence type="ECO:0000313" key="8">
    <source>
        <dbReference type="Proteomes" id="UP001161757"/>
    </source>
</evidence>
<gene>
    <name evidence="7" type="ORF">HRR80_007741</name>
</gene>
<accession>A0AAN6EN02</accession>
<dbReference type="Pfam" id="PF00172">
    <property type="entry name" value="Zn_clus"/>
    <property type="match status" value="1"/>
</dbReference>
<feature type="compositionally biased region" description="Low complexity" evidence="5">
    <location>
        <begin position="500"/>
        <end position="516"/>
    </location>
</feature>
<dbReference type="PANTHER" id="PTHR38111">
    <property type="entry name" value="ZN(2)-C6 FUNGAL-TYPE DOMAIN-CONTAINING PROTEIN-RELATED"/>
    <property type="match status" value="1"/>
</dbReference>
<dbReference type="PROSITE" id="PS50048">
    <property type="entry name" value="ZN2_CY6_FUNGAL_2"/>
    <property type="match status" value="1"/>
</dbReference>
<evidence type="ECO:0000256" key="5">
    <source>
        <dbReference type="SAM" id="MobiDB-lite"/>
    </source>
</evidence>
<evidence type="ECO:0000256" key="4">
    <source>
        <dbReference type="ARBA" id="ARBA00023242"/>
    </source>
</evidence>
<keyword evidence="2" id="KW-0238">DNA-binding</keyword>
<dbReference type="CDD" id="cd00067">
    <property type="entry name" value="GAL4"/>
    <property type="match status" value="1"/>
</dbReference>
<feature type="domain" description="Zn(2)-C6 fungal-type" evidence="6">
    <location>
        <begin position="10"/>
        <end position="38"/>
    </location>
</feature>
<name>A0AAN6EN02_EXODE</name>
<evidence type="ECO:0000313" key="7">
    <source>
        <dbReference type="EMBL" id="KAJ8988325.1"/>
    </source>
</evidence>
<dbReference type="GO" id="GO:0008270">
    <property type="term" value="F:zinc ion binding"/>
    <property type="evidence" value="ECO:0007669"/>
    <property type="project" value="InterPro"/>
</dbReference>
<dbReference type="EMBL" id="JAJGCB010000019">
    <property type="protein sequence ID" value="KAJ8988325.1"/>
    <property type="molecule type" value="Genomic_DNA"/>
</dbReference>
<proteinExistence type="predicted"/>
<dbReference type="InterPro" id="IPR021858">
    <property type="entry name" value="Fun_TF"/>
</dbReference>
<evidence type="ECO:0000256" key="2">
    <source>
        <dbReference type="ARBA" id="ARBA00023125"/>
    </source>
</evidence>
<reference evidence="7" key="1">
    <citation type="submission" date="2023-01" db="EMBL/GenBank/DDBJ databases">
        <title>Exophiala dermititidis isolated from Cystic Fibrosis Patient.</title>
        <authorList>
            <person name="Kurbessoian T."/>
            <person name="Crocker A."/>
            <person name="Murante D."/>
            <person name="Hogan D.A."/>
            <person name="Stajich J.E."/>
        </authorList>
    </citation>
    <scope>NUCLEOTIDE SEQUENCE</scope>
    <source>
        <strain evidence="7">Ex8</strain>
    </source>
</reference>
<feature type="region of interest" description="Disordered" evidence="5">
    <location>
        <begin position="489"/>
        <end position="516"/>
    </location>
</feature>
<sequence length="537" mass="60283">MVGVPGKSKGCNTCRRRKKGCDQKRPVCGQCASSGLKCEGYNRDTTFIIHPASKAVEKAVFLPYARPAPIALPGSVNRTAVESQCRSLFWDLYMPQGGAACRDAFILRCGNPMNWAEVIQRVSNQDRSLEGAFSALSISRVGQGNKDVRLVHESAKIYGKALKELQEALFDPNRMFSNQILMACMLLQLYEVLEGPAFNSRSWMAHARGAARLIQLRGPERHQDWDAHHPFLASRIPTVYASILQRKSTYLATKEWLTVPWAKQGHRTYFDVMVDLATIVPGVLERFDHLRERGADGHEELIQLLQECKDLQIRMNRWKDGTKKSAIPRSIKHEPVDEDDSYPFETDLWFENHLFVHARLVYYTCSLTLAEAVEDILRTPGLRDHESFKLVDVNSLREICDAGRYAANICRSVSYCLQPEMGAWGANIINFPVSRAFAFYKRIGDAAATEWLIKAFQAAKRRGFHAGHVSSLLMSGPKVKEVHGDALIKRESSSESSPDTTLTEQSPSSSQSWASSTTTFIYEDPAKDYLDASKDPG</sequence>
<dbReference type="AlphaFoldDB" id="A0AAN6EN02"/>
<dbReference type="Gene3D" id="4.10.240.10">
    <property type="entry name" value="Zn(2)-C6 fungal-type DNA-binding domain"/>
    <property type="match status" value="1"/>
</dbReference>
<organism evidence="7 8">
    <name type="scientific">Exophiala dermatitidis</name>
    <name type="common">Black yeast-like fungus</name>
    <name type="synonym">Wangiella dermatitidis</name>
    <dbReference type="NCBI Taxonomy" id="5970"/>
    <lineage>
        <taxon>Eukaryota</taxon>
        <taxon>Fungi</taxon>
        <taxon>Dikarya</taxon>
        <taxon>Ascomycota</taxon>
        <taxon>Pezizomycotina</taxon>
        <taxon>Eurotiomycetes</taxon>
        <taxon>Chaetothyriomycetidae</taxon>
        <taxon>Chaetothyriales</taxon>
        <taxon>Herpotrichiellaceae</taxon>
        <taxon>Exophiala</taxon>
    </lineage>
</organism>
<keyword evidence="4" id="KW-0539">Nucleus</keyword>
<protein>
    <recommendedName>
        <fullName evidence="6">Zn(2)-C6 fungal-type domain-containing protein</fullName>
    </recommendedName>
</protein>
<keyword evidence="1" id="KW-0805">Transcription regulation</keyword>
<dbReference type="GO" id="GO:0003677">
    <property type="term" value="F:DNA binding"/>
    <property type="evidence" value="ECO:0007669"/>
    <property type="project" value="UniProtKB-KW"/>
</dbReference>
<keyword evidence="3" id="KW-0804">Transcription</keyword>
<evidence type="ECO:0000256" key="1">
    <source>
        <dbReference type="ARBA" id="ARBA00023015"/>
    </source>
</evidence>